<evidence type="ECO:0008006" key="3">
    <source>
        <dbReference type="Google" id="ProtNLM"/>
    </source>
</evidence>
<accession>A0A7W9SPM5</accession>
<dbReference type="EMBL" id="JACHGW010000002">
    <property type="protein sequence ID" value="MBB6050155.1"/>
    <property type="molecule type" value="Genomic_DNA"/>
</dbReference>
<comment type="caution">
    <text evidence="1">The sequence shown here is derived from an EMBL/GenBank/DDBJ whole genome shotgun (WGS) entry which is preliminary data.</text>
</comment>
<keyword evidence="2" id="KW-1185">Reference proteome</keyword>
<name>A0A7W9SPM5_ARMRO</name>
<gene>
    <name evidence="1" type="ORF">HNQ39_001946</name>
</gene>
<dbReference type="SUPFAM" id="SSF160631">
    <property type="entry name" value="SMI1/KNR4-like"/>
    <property type="match status" value="1"/>
</dbReference>
<dbReference type="InterPro" id="IPR037883">
    <property type="entry name" value="Knr4/Smi1-like_sf"/>
</dbReference>
<protein>
    <recommendedName>
        <fullName evidence="3">SMI1/KNR4 family protein</fullName>
    </recommendedName>
</protein>
<dbReference type="AlphaFoldDB" id="A0A7W9SPM5"/>
<dbReference type="Proteomes" id="UP000520814">
    <property type="component" value="Unassembled WGS sequence"/>
</dbReference>
<dbReference type="RefSeq" id="WP_184194553.1">
    <property type="nucleotide sequence ID" value="NZ_JACHGW010000002.1"/>
</dbReference>
<sequence>MSRPTMTEALAALRQLPLTFFPGADSVDLEQLDEVPGATSPDPVRALYADHNGFSDDGWPTESAEFARGHGTRFTLMPVAEALETRRAILEEWFETEEEAALYTNLLPLWTDSANYMCYFLAGPLQGRLGFLFHEDPYFIQPLFRDIPAFLCDLVREARTGNNAFDYPAQTPRPEWDVVDTALCQGFIEEYLTSENPFLQQNAARNAIYLCPPDRLSLLEPLRTTPRNLDDYDYETLLRVLAKREAGELT</sequence>
<evidence type="ECO:0000313" key="2">
    <source>
        <dbReference type="Proteomes" id="UP000520814"/>
    </source>
</evidence>
<organism evidence="1 2">
    <name type="scientific">Armatimonas rosea</name>
    <dbReference type="NCBI Taxonomy" id="685828"/>
    <lineage>
        <taxon>Bacteria</taxon>
        <taxon>Bacillati</taxon>
        <taxon>Armatimonadota</taxon>
        <taxon>Armatimonadia</taxon>
        <taxon>Armatimonadales</taxon>
        <taxon>Armatimonadaceae</taxon>
        <taxon>Armatimonas</taxon>
    </lineage>
</organism>
<proteinExistence type="predicted"/>
<reference evidence="1 2" key="1">
    <citation type="submission" date="2020-08" db="EMBL/GenBank/DDBJ databases">
        <title>Genomic Encyclopedia of Type Strains, Phase IV (KMG-IV): sequencing the most valuable type-strain genomes for metagenomic binning, comparative biology and taxonomic classification.</title>
        <authorList>
            <person name="Goeker M."/>
        </authorList>
    </citation>
    <scope>NUCLEOTIDE SEQUENCE [LARGE SCALE GENOMIC DNA]</scope>
    <source>
        <strain evidence="1 2">DSM 23562</strain>
    </source>
</reference>
<evidence type="ECO:0000313" key="1">
    <source>
        <dbReference type="EMBL" id="MBB6050155.1"/>
    </source>
</evidence>